<keyword evidence="2" id="KW-0489">Methyltransferase</keyword>
<dbReference type="Gene3D" id="3.40.50.150">
    <property type="entry name" value="Vaccinia Virus protein VP39"/>
    <property type="match status" value="1"/>
</dbReference>
<dbReference type="Pfam" id="PF13649">
    <property type="entry name" value="Methyltransf_25"/>
    <property type="match status" value="1"/>
</dbReference>
<sequence>MPMNVLRPTEEEALAAWAALVAADAAQVARVREPEPPADHYGAIAHRFRPGALESLEWPVLDALIAPGETVLDIGAGGGRFAVPLAKKGCRVVAIEPSEAMRRTLAGAADEAGVEVEVHSVRWPAADWRIDADVSLAAHACYDIAEIGPFLDAMERHTRRLCIGVFAQFGRGAALAPLFEAVHGEPMQTLPALKEFTALLGARNRRFEVRTVSKGVEEELTDREEAFELARRMLWLAPGGAKEQRMRELMEAWWGRPEGIALPAQRRFIGIVSWEPPRRD</sequence>
<feature type="domain" description="Methyltransferase" evidence="1">
    <location>
        <begin position="71"/>
        <end position="158"/>
    </location>
</feature>
<name>A0ABY7M4D4_9CHLR</name>
<dbReference type="InterPro" id="IPR029063">
    <property type="entry name" value="SAM-dependent_MTases_sf"/>
</dbReference>
<dbReference type="GO" id="GO:0008168">
    <property type="term" value="F:methyltransferase activity"/>
    <property type="evidence" value="ECO:0007669"/>
    <property type="project" value="UniProtKB-KW"/>
</dbReference>
<reference evidence="2 3" key="1">
    <citation type="journal article" date="2023" name="ISME J.">
        <title>Thermophilic Dehalococcoidia with unusual traits shed light on an unexpected past.</title>
        <authorList>
            <person name="Palmer M."/>
            <person name="Covington J.K."/>
            <person name="Zhou E.M."/>
            <person name="Thomas S.C."/>
            <person name="Habib N."/>
            <person name="Seymour C.O."/>
            <person name="Lai D."/>
            <person name="Johnston J."/>
            <person name="Hashimi A."/>
            <person name="Jiao J.Y."/>
            <person name="Muok A.R."/>
            <person name="Liu L."/>
            <person name="Xian W.D."/>
            <person name="Zhi X.Y."/>
            <person name="Li M.M."/>
            <person name="Silva L.P."/>
            <person name="Bowen B.P."/>
            <person name="Louie K."/>
            <person name="Briegel A."/>
            <person name="Pett-Ridge J."/>
            <person name="Weber P.K."/>
            <person name="Tocheva E.I."/>
            <person name="Woyke T."/>
            <person name="Northen T.R."/>
            <person name="Mayali X."/>
            <person name="Li W.J."/>
            <person name="Hedlund B.P."/>
        </authorList>
    </citation>
    <scope>NUCLEOTIDE SEQUENCE [LARGE SCALE GENOMIC DNA]</scope>
    <source>
        <strain evidence="2 3">YIM 72310</strain>
    </source>
</reference>
<accession>A0ABY7M4D4</accession>
<keyword evidence="2" id="KW-0808">Transferase</keyword>
<organism evidence="2 3">
    <name type="scientific">Tepidiforma flava</name>
    <dbReference type="NCBI Taxonomy" id="3004094"/>
    <lineage>
        <taxon>Bacteria</taxon>
        <taxon>Bacillati</taxon>
        <taxon>Chloroflexota</taxon>
        <taxon>Tepidiformia</taxon>
        <taxon>Tepidiformales</taxon>
        <taxon>Tepidiformaceae</taxon>
        <taxon>Tepidiforma</taxon>
    </lineage>
</organism>
<keyword evidence="3" id="KW-1185">Reference proteome</keyword>
<dbReference type="EMBL" id="CP115149">
    <property type="protein sequence ID" value="WBL34843.1"/>
    <property type="molecule type" value="Genomic_DNA"/>
</dbReference>
<dbReference type="Proteomes" id="UP001212803">
    <property type="component" value="Chromosome"/>
</dbReference>
<proteinExistence type="predicted"/>
<evidence type="ECO:0000313" key="2">
    <source>
        <dbReference type="EMBL" id="WBL34843.1"/>
    </source>
</evidence>
<dbReference type="GO" id="GO:0032259">
    <property type="term" value="P:methylation"/>
    <property type="evidence" value="ECO:0007669"/>
    <property type="project" value="UniProtKB-KW"/>
</dbReference>
<dbReference type="CDD" id="cd02440">
    <property type="entry name" value="AdoMet_MTases"/>
    <property type="match status" value="1"/>
</dbReference>
<dbReference type="RefSeq" id="WP_270055371.1">
    <property type="nucleotide sequence ID" value="NZ_CP115149.1"/>
</dbReference>
<evidence type="ECO:0000259" key="1">
    <source>
        <dbReference type="Pfam" id="PF13649"/>
    </source>
</evidence>
<dbReference type="InterPro" id="IPR041698">
    <property type="entry name" value="Methyltransf_25"/>
</dbReference>
<protein>
    <submittedName>
        <fullName evidence="2">Class I SAM-dependent methyltransferase</fullName>
    </submittedName>
</protein>
<dbReference type="SUPFAM" id="SSF53335">
    <property type="entry name" value="S-adenosyl-L-methionine-dependent methyltransferases"/>
    <property type="match status" value="1"/>
</dbReference>
<evidence type="ECO:0000313" key="3">
    <source>
        <dbReference type="Proteomes" id="UP001212803"/>
    </source>
</evidence>
<gene>
    <name evidence="2" type="ORF">O0235_08545</name>
</gene>